<dbReference type="EMBL" id="JAIRBC010000001">
    <property type="protein sequence ID" value="MCG2459142.1"/>
    <property type="molecule type" value="Genomic_DNA"/>
</dbReference>
<evidence type="ECO:0000313" key="2">
    <source>
        <dbReference type="Proteomes" id="UP001200642"/>
    </source>
</evidence>
<dbReference type="PROSITE" id="PS51257">
    <property type="entry name" value="PROKAR_LIPOPROTEIN"/>
    <property type="match status" value="1"/>
</dbReference>
<evidence type="ECO:0000313" key="1">
    <source>
        <dbReference type="EMBL" id="MCG2459142.1"/>
    </source>
</evidence>
<dbReference type="Pfam" id="PF13618">
    <property type="entry name" value="Gluconate_2-dh3"/>
    <property type="match status" value="1"/>
</dbReference>
<comment type="caution">
    <text evidence="1">The sequence shown here is derived from an EMBL/GenBank/DDBJ whole genome shotgun (WGS) entry which is preliminary data.</text>
</comment>
<dbReference type="Proteomes" id="UP001200642">
    <property type="component" value="Unassembled WGS sequence"/>
</dbReference>
<name>A0AAE3ET86_9FLAO</name>
<proteinExistence type="predicted"/>
<dbReference type="RefSeq" id="WP_317900294.1">
    <property type="nucleotide sequence ID" value="NZ_JAIRBC010000001.1"/>
</dbReference>
<protein>
    <submittedName>
        <fullName evidence="1">Gluconate 2-dehydrogenase subunit 3 family protein</fullName>
    </submittedName>
</protein>
<organism evidence="1 2">
    <name type="scientific">Cerina litoralis</name>
    <dbReference type="NCBI Taxonomy" id="2874477"/>
    <lineage>
        <taxon>Bacteria</taxon>
        <taxon>Pseudomonadati</taxon>
        <taxon>Bacteroidota</taxon>
        <taxon>Flavobacteriia</taxon>
        <taxon>Flavobacteriales</taxon>
        <taxon>Flavobacteriaceae</taxon>
        <taxon>Cerina</taxon>
    </lineage>
</organism>
<dbReference type="AlphaFoldDB" id="A0AAE3ET86"/>
<keyword evidence="2" id="KW-1185">Reference proteome</keyword>
<reference evidence="1" key="1">
    <citation type="submission" date="2023-02" db="EMBL/GenBank/DDBJ databases">
        <title>Genome of Flavobacteriaceae gen. nov. sp. strain F89.</title>
        <authorList>
            <person name="Wang Y."/>
        </authorList>
    </citation>
    <scope>NUCLEOTIDE SEQUENCE</scope>
    <source>
        <strain evidence="1">F89</strain>
    </source>
</reference>
<dbReference type="InterPro" id="IPR027056">
    <property type="entry name" value="Gluconate_2DH_su3"/>
</dbReference>
<sequence>MDRRLALKNMGLSLGYAVAMPSLISIVQSCKNDKVLEWTPDFFTKEQGSVLTHLVDIIIPKTDTPSASEVQVHLFIDRLTDRVTEKDKQDFMKMSMNKFIEKALKDSGKDNASDLGPEDLEPVLAESLKKTKEDQIENFKAIDQYTESMANGEQADPTDEISRFGFANNLRGLTIWGYKTSEYVGETVLAYLPVPGEYIGCGDLNELTGGKAWSL</sequence>
<accession>A0AAE3ET86</accession>
<gene>
    <name evidence="1" type="ORF">K8352_00105</name>
</gene>